<accession>F6EGG6</accession>
<dbReference type="HOGENOM" id="CLU_666721_0_0_11"/>
<protein>
    <submittedName>
        <fullName evidence="2">Uncharacterized protein</fullName>
    </submittedName>
</protein>
<feature type="compositionally biased region" description="Basic residues" evidence="1">
    <location>
        <begin position="15"/>
        <end position="26"/>
    </location>
</feature>
<proteinExistence type="predicted"/>
<dbReference type="Proteomes" id="UP000009235">
    <property type="component" value="Chromosome"/>
</dbReference>
<dbReference type="EMBL" id="CP002786">
    <property type="protein sequence ID" value="AEF41019.1"/>
    <property type="molecule type" value="Genomic_DNA"/>
</dbReference>
<evidence type="ECO:0000313" key="2">
    <source>
        <dbReference type="EMBL" id="AEF41019.1"/>
    </source>
</evidence>
<reference evidence="2 3" key="1">
    <citation type="journal article" date="2011" name="J. Bacteriol.">
        <title>Complete genome sequence of Amycolicicoccus subflavus DQS3-9A1T, an actinomycete isolated from crude oil-polluted soil.</title>
        <authorList>
            <person name="Cai M."/>
            <person name="Chen W.M."/>
            <person name="Nie Y."/>
            <person name="Chi C.Q."/>
            <person name="Wang Y.N."/>
            <person name="Tang Y.Q."/>
            <person name="Li G.Y."/>
            <person name="Wu X.L."/>
        </authorList>
    </citation>
    <scope>NUCLEOTIDE SEQUENCE [LARGE SCALE GENOMIC DNA]</scope>
    <source>
        <strain evidence="3">DSM 45089 / DQS3-9A1</strain>
    </source>
</reference>
<evidence type="ECO:0000313" key="3">
    <source>
        <dbReference type="Proteomes" id="UP000009235"/>
    </source>
</evidence>
<evidence type="ECO:0000256" key="1">
    <source>
        <dbReference type="SAM" id="MobiDB-lite"/>
    </source>
</evidence>
<organism evidence="2 3">
    <name type="scientific">Hoyosella subflava (strain DSM 45089 / JCM 17490 / NBRC 109087 / DQS3-9A1)</name>
    <name type="common">Amycolicicoccus subflavus</name>
    <dbReference type="NCBI Taxonomy" id="443218"/>
    <lineage>
        <taxon>Bacteria</taxon>
        <taxon>Bacillati</taxon>
        <taxon>Actinomycetota</taxon>
        <taxon>Actinomycetes</taxon>
        <taxon>Mycobacteriales</taxon>
        <taxon>Hoyosellaceae</taxon>
        <taxon>Hoyosella</taxon>
    </lineage>
</organism>
<name>F6EGG6_HOYSD</name>
<dbReference type="AlphaFoldDB" id="F6EGG6"/>
<gene>
    <name evidence="2" type="ordered locus">AS9A_2572</name>
</gene>
<keyword evidence="3" id="KW-1185">Reference proteome</keyword>
<feature type="region of interest" description="Disordered" evidence="1">
    <location>
        <begin position="1"/>
        <end position="33"/>
    </location>
</feature>
<sequence length="412" mass="45519">MVGPRGSREPGARGVRGRAHTHRRGAASRAGSPSRLLRATCEGDCRCSLLTRPDCGRLARRGTSWRPRWRRHPGGHRCGWSLPRCPRHHVLLRMGATHSWADHGAACRSGRPEPRLALGFTTTGPHRCDWDRRARARHHRRAEPTAARIFDCLARCELPRAVSAKLARATRGADNSGRGRVAPRHHSWYPVRCSESRYPRSCLRNSCCGRNIAGHTALPHRHGGAGPARHIGGASALYGRTDDAGNVCDPDGGTRSRCRRCGVGLARLSRRLTHRASRGVGARGAVRCARRIDRKPAPRRCTRNRADRTGRRAPNRCCGNAVVWLRVRGRRRAPVSHQRGARGAVRLAAGNRVGKSRCDHRKRAAGPRCGCRGCHDPWGPGSGGNNLGARWGRRTLRSERWSRPQRCPCRGL</sequence>
<dbReference type="KEGG" id="asd:AS9A_2572"/>
<feature type="compositionally biased region" description="Basic and acidic residues" evidence="1">
    <location>
        <begin position="1"/>
        <end position="11"/>
    </location>
</feature>